<gene>
    <name evidence="1" type="ORF">Ciccas_005332</name>
</gene>
<organism evidence="1 2">
    <name type="scientific">Cichlidogyrus casuarinus</name>
    <dbReference type="NCBI Taxonomy" id="1844966"/>
    <lineage>
        <taxon>Eukaryota</taxon>
        <taxon>Metazoa</taxon>
        <taxon>Spiralia</taxon>
        <taxon>Lophotrochozoa</taxon>
        <taxon>Platyhelminthes</taxon>
        <taxon>Monogenea</taxon>
        <taxon>Monopisthocotylea</taxon>
        <taxon>Dactylogyridea</taxon>
        <taxon>Ancyrocephalidae</taxon>
        <taxon>Cichlidogyrus</taxon>
    </lineage>
</organism>
<evidence type="ECO:0000313" key="2">
    <source>
        <dbReference type="Proteomes" id="UP001626550"/>
    </source>
</evidence>
<comment type="caution">
    <text evidence="1">The sequence shown here is derived from an EMBL/GenBank/DDBJ whole genome shotgun (WGS) entry which is preliminary data.</text>
</comment>
<evidence type="ECO:0000313" key="1">
    <source>
        <dbReference type="EMBL" id="KAL3316028.1"/>
    </source>
</evidence>
<reference evidence="1 2" key="1">
    <citation type="submission" date="2024-11" db="EMBL/GenBank/DDBJ databases">
        <title>Adaptive evolution of stress response genes in parasites aligns with host niche diversity.</title>
        <authorList>
            <person name="Hahn C."/>
            <person name="Resl P."/>
        </authorList>
    </citation>
    <scope>NUCLEOTIDE SEQUENCE [LARGE SCALE GENOMIC DNA]</scope>
    <source>
        <strain evidence="1">EGGRZ-B1_66</strain>
        <tissue evidence="1">Body</tissue>
    </source>
</reference>
<dbReference type="Proteomes" id="UP001626550">
    <property type="component" value="Unassembled WGS sequence"/>
</dbReference>
<dbReference type="AlphaFoldDB" id="A0ABD2Q8Z9"/>
<accession>A0ABD2Q8Z9</accession>
<name>A0ABD2Q8Z9_9PLAT</name>
<proteinExistence type="predicted"/>
<dbReference type="EMBL" id="JBJKFK010000617">
    <property type="protein sequence ID" value="KAL3316028.1"/>
    <property type="molecule type" value="Genomic_DNA"/>
</dbReference>
<keyword evidence="2" id="KW-1185">Reference proteome</keyword>
<sequence length="109" mass="12332">MLQQEKSESICIFSAFHGQIQSANQIFLFSRDSGISLAIIDVFRDLVWQQQTASSHSELRNIPLRDKLRSTLTAPGTVNKSISLKDCTEASRHLTNREVQLTFLIPIMI</sequence>
<protein>
    <submittedName>
        <fullName evidence="1">Uncharacterized protein</fullName>
    </submittedName>
</protein>